<evidence type="ECO:0000313" key="6">
    <source>
        <dbReference type="Proteomes" id="UP000076660"/>
    </source>
</evidence>
<dbReference type="Gene3D" id="1.10.10.10">
    <property type="entry name" value="Winged helix-like DNA-binding domain superfamily/Winged helix DNA-binding domain"/>
    <property type="match status" value="1"/>
</dbReference>
<evidence type="ECO:0000313" key="5">
    <source>
        <dbReference type="EMBL" id="ONF73773.1"/>
    </source>
</evidence>
<keyword evidence="2" id="KW-0238">DNA-binding</keyword>
<gene>
    <name evidence="5" type="ORF">AVR91_0206645</name>
</gene>
<dbReference type="PRINTS" id="PR00038">
    <property type="entry name" value="HTHLUXR"/>
</dbReference>
<proteinExistence type="predicted"/>
<dbReference type="AlphaFoldDB" id="A0A1W2M1Q1"/>
<comment type="caution">
    <text evidence="5">The sequence shown here is derived from an EMBL/GenBank/DDBJ whole genome shotgun (WGS) entry which is preliminary data.</text>
</comment>
<organism evidence="5 6">
    <name type="scientific">Amycolatopsis keratiniphila subsp. keratiniphila</name>
    <dbReference type="NCBI Taxonomy" id="227715"/>
    <lineage>
        <taxon>Bacteria</taxon>
        <taxon>Bacillati</taxon>
        <taxon>Actinomycetota</taxon>
        <taxon>Actinomycetes</taxon>
        <taxon>Pseudonocardiales</taxon>
        <taxon>Pseudonocardiaceae</taxon>
        <taxon>Amycolatopsis</taxon>
        <taxon>Amycolatopsis japonica group</taxon>
    </lineage>
</organism>
<evidence type="ECO:0000256" key="3">
    <source>
        <dbReference type="ARBA" id="ARBA00023163"/>
    </source>
</evidence>
<evidence type="ECO:0000259" key="4">
    <source>
        <dbReference type="PROSITE" id="PS50043"/>
    </source>
</evidence>
<dbReference type="CDD" id="cd06170">
    <property type="entry name" value="LuxR_C_like"/>
    <property type="match status" value="1"/>
</dbReference>
<dbReference type="PANTHER" id="PTHR44688">
    <property type="entry name" value="DNA-BINDING TRANSCRIPTIONAL ACTIVATOR DEVR_DOSR"/>
    <property type="match status" value="1"/>
</dbReference>
<keyword evidence="1" id="KW-0805">Transcription regulation</keyword>
<dbReference type="InterPro" id="IPR036388">
    <property type="entry name" value="WH-like_DNA-bd_sf"/>
</dbReference>
<sequence length="421" mass="45045">MPDTADLTALRDVIEGPLREIADRFSRFLADGWPHQALVIFTRECTGRPRKVTGAREIADKVTIAELETLKASVPPGRQLTTTATLGGATRTVWAVQDPIGTLLVLVPRSSRTRFPHPAPLAEVFGIVATSIRQQVTQASPDYLAESRAASSERARTIAEMAAAHETALVTILTTLRSARLDDHRARLAATDSASAALVALRSARDTDLAHSEEPAHAAFGRLRREIRQMLRHHDAELEFTAPAKNGRPVPGEIAHAARAMTCAAVLAFTGQPDLTRLRIAWSSDSTALHLDIRDQESGNLDVHGLRAQLDGRAKTLGATVEIDAVAGWGSRVTVDLPFEPAAGRVDETQLADLNPRELEVLRLVAQGQRNKSIAAALGITESTVKFHVAGLLKKLNVTSRGEAAALALSAGVSGTQPAVP</sequence>
<dbReference type="OrthoDB" id="3171430at2"/>
<protein>
    <submittedName>
        <fullName evidence="5">Helix-turn-helix transcriptional regulator</fullName>
    </submittedName>
</protein>
<name>A0A1W2M1Q1_9PSEU</name>
<dbReference type="EMBL" id="LQMT02000007">
    <property type="protein sequence ID" value="ONF73773.1"/>
    <property type="molecule type" value="Genomic_DNA"/>
</dbReference>
<dbReference type="SUPFAM" id="SSF46894">
    <property type="entry name" value="C-terminal effector domain of the bipartite response regulators"/>
    <property type="match status" value="1"/>
</dbReference>
<dbReference type="GO" id="GO:0006355">
    <property type="term" value="P:regulation of DNA-templated transcription"/>
    <property type="evidence" value="ECO:0007669"/>
    <property type="project" value="InterPro"/>
</dbReference>
<dbReference type="RefSeq" id="WP_063274898.1">
    <property type="nucleotide sequence ID" value="NZ_LQMT02000007.1"/>
</dbReference>
<reference evidence="5 6" key="1">
    <citation type="submission" date="2016-12" db="EMBL/GenBank/DDBJ databases">
        <title>Amycolatopsis keratiniphila subsp. keratiniphila genome sequencing and assembly.</title>
        <authorList>
            <person name="Mayilraj S."/>
            <person name="Kaur N."/>
        </authorList>
    </citation>
    <scope>NUCLEOTIDE SEQUENCE [LARGE SCALE GENOMIC DNA]</scope>
    <source>
        <strain evidence="5 6">DSM 44409</strain>
    </source>
</reference>
<dbReference type="PANTHER" id="PTHR44688:SF16">
    <property type="entry name" value="DNA-BINDING TRANSCRIPTIONAL ACTIVATOR DEVR_DOSR"/>
    <property type="match status" value="1"/>
</dbReference>
<dbReference type="InterPro" id="IPR016032">
    <property type="entry name" value="Sig_transdc_resp-reg_C-effctor"/>
</dbReference>
<dbReference type="PROSITE" id="PS50043">
    <property type="entry name" value="HTH_LUXR_2"/>
    <property type="match status" value="1"/>
</dbReference>
<dbReference type="Pfam" id="PF00196">
    <property type="entry name" value="GerE"/>
    <property type="match status" value="1"/>
</dbReference>
<evidence type="ECO:0000256" key="1">
    <source>
        <dbReference type="ARBA" id="ARBA00023015"/>
    </source>
</evidence>
<dbReference type="Proteomes" id="UP000076660">
    <property type="component" value="Unassembled WGS sequence"/>
</dbReference>
<dbReference type="InterPro" id="IPR000792">
    <property type="entry name" value="Tscrpt_reg_LuxR_C"/>
</dbReference>
<feature type="domain" description="HTH luxR-type" evidence="4">
    <location>
        <begin position="347"/>
        <end position="412"/>
    </location>
</feature>
<accession>A0A1W2M1Q1</accession>
<evidence type="ECO:0000256" key="2">
    <source>
        <dbReference type="ARBA" id="ARBA00023125"/>
    </source>
</evidence>
<keyword evidence="3" id="KW-0804">Transcription</keyword>
<dbReference type="GO" id="GO:0003677">
    <property type="term" value="F:DNA binding"/>
    <property type="evidence" value="ECO:0007669"/>
    <property type="project" value="UniProtKB-KW"/>
</dbReference>
<dbReference type="SMART" id="SM00421">
    <property type="entry name" value="HTH_LUXR"/>
    <property type="match status" value="1"/>
</dbReference>